<keyword evidence="2 5" id="KW-0560">Oxidoreductase</keyword>
<evidence type="ECO:0000256" key="4">
    <source>
        <dbReference type="ARBA" id="ARBA00037921"/>
    </source>
</evidence>
<feature type="active site" evidence="6 7">
    <location>
        <position position="256"/>
    </location>
</feature>
<comment type="caution">
    <text evidence="10">The sequence shown here is derived from an EMBL/GenBank/DDBJ whole genome shotgun (WGS) entry which is preliminary data.</text>
</comment>
<keyword evidence="3" id="KW-0520">NAD</keyword>
<dbReference type="InterPro" id="IPR016162">
    <property type="entry name" value="Ald_DH_N"/>
</dbReference>
<feature type="active site" evidence="6">
    <location>
        <position position="290"/>
    </location>
</feature>
<comment type="pathway">
    <text evidence="4">Amine and polyamine biosynthesis; betaine biosynthesis via choline pathway; betaine from betaine aldehyde: step 1/1.</text>
</comment>
<accession>A0AAV1VL00</accession>
<dbReference type="InterPro" id="IPR016160">
    <property type="entry name" value="Ald_DH_CS_CYS"/>
</dbReference>
<dbReference type="PROSITE" id="PS00070">
    <property type="entry name" value="ALDEHYDE_DEHYDR_CYS"/>
    <property type="match status" value="1"/>
</dbReference>
<dbReference type="EMBL" id="CAKLBY020000378">
    <property type="protein sequence ID" value="CAK7946914.1"/>
    <property type="molecule type" value="Genomic_DNA"/>
</dbReference>
<organism evidence="10 11">
    <name type="scientific">Peronospora matthiolae</name>
    <dbReference type="NCBI Taxonomy" id="2874970"/>
    <lineage>
        <taxon>Eukaryota</taxon>
        <taxon>Sar</taxon>
        <taxon>Stramenopiles</taxon>
        <taxon>Oomycota</taxon>
        <taxon>Peronosporomycetes</taxon>
        <taxon>Peronosporales</taxon>
        <taxon>Peronosporaceae</taxon>
        <taxon>Peronospora</taxon>
    </lineage>
</organism>
<evidence type="ECO:0000259" key="9">
    <source>
        <dbReference type="Pfam" id="PF00171"/>
    </source>
</evidence>
<dbReference type="InterPro" id="IPR016163">
    <property type="entry name" value="Ald_DH_C"/>
</dbReference>
<evidence type="ECO:0000256" key="6">
    <source>
        <dbReference type="PIRSR" id="PIRSR036492-1"/>
    </source>
</evidence>
<dbReference type="InterPro" id="IPR016161">
    <property type="entry name" value="Ald_DH/histidinol_DH"/>
</dbReference>
<dbReference type="FunFam" id="3.40.309.10:FF:000012">
    <property type="entry name" value="Betaine aldehyde dehydrogenase"/>
    <property type="match status" value="1"/>
</dbReference>
<sequence length="494" mass="53320">MSDPIGELQELFIDNEWVPPVNKKYMDVLNPASEEVIQQVAVASAVDVGLAVQAAKRAFATWGTTSGTERAVYLRRMGELVAKRMDALSRLETMDNGKPLAEAVGDMEDVSSCFNYYANAAEALDARQYEKVALPLKDFQGALRYEPVGVVAAVIPWNYPALMALWKLAPALAAGCTVVLKPSEVTPLSALQLAQIAVDAGLPAGVLNVVNGLGGEAGGPLVSHPDVHKVAFTGSVPTGRTIMTEAAKEIKKITLELGGKSPAIVFDRINVERTVEWVMFGCFGNNGQICSATSRLLVHKDIADEFLEKLIDETKKLVLGNPLDSKVQMGPLVSKAQQEKVLGYIQSAKDEGAIIVQGKLPSGNKGYFVPPTIIAGVTKHMRVWKEEIFGPVLSVMTFETEEEAIAVSNDSDFGLAAAVFTSNDTQLERVTMALRAGIVWNNCSQPCFVELPWGGVKKSGIGRELGPFGLNAYLEPKQICTYVADKPFGWYLKS</sequence>
<dbReference type="GO" id="GO:0006081">
    <property type="term" value="P:aldehyde metabolic process"/>
    <property type="evidence" value="ECO:0007669"/>
    <property type="project" value="InterPro"/>
</dbReference>
<dbReference type="PANTHER" id="PTHR43860:SF2">
    <property type="entry name" value="BETAINE ALDEHYDE DEHYDROGENASE-RELATED"/>
    <property type="match status" value="1"/>
</dbReference>
<proteinExistence type="inferred from homology"/>
<comment type="similarity">
    <text evidence="1 5 8">Belongs to the aldehyde dehydrogenase family.</text>
</comment>
<evidence type="ECO:0000313" key="10">
    <source>
        <dbReference type="EMBL" id="CAK7946914.1"/>
    </source>
</evidence>
<dbReference type="InterPro" id="IPR012394">
    <property type="entry name" value="Aldehyde_DH_NAD(P)"/>
</dbReference>
<dbReference type="PIRSF" id="PIRSF036492">
    <property type="entry name" value="ALDH"/>
    <property type="match status" value="1"/>
</dbReference>
<gene>
    <name evidence="10" type="ORF">PM001_LOCUS32064</name>
</gene>
<evidence type="ECO:0000256" key="1">
    <source>
        <dbReference type="ARBA" id="ARBA00009986"/>
    </source>
</evidence>
<dbReference type="SUPFAM" id="SSF53720">
    <property type="entry name" value="ALDH-like"/>
    <property type="match status" value="1"/>
</dbReference>
<dbReference type="PANTHER" id="PTHR43860">
    <property type="entry name" value="BETAINE ALDEHYDE DEHYDROGENASE"/>
    <property type="match status" value="1"/>
</dbReference>
<name>A0AAV1VL00_9STRA</name>
<dbReference type="GO" id="GO:0016620">
    <property type="term" value="F:oxidoreductase activity, acting on the aldehyde or oxo group of donors, NAD or NADP as acceptor"/>
    <property type="evidence" value="ECO:0007669"/>
    <property type="project" value="InterPro"/>
</dbReference>
<evidence type="ECO:0000256" key="5">
    <source>
        <dbReference type="PIRNR" id="PIRNR036492"/>
    </source>
</evidence>
<evidence type="ECO:0000256" key="2">
    <source>
        <dbReference type="ARBA" id="ARBA00023002"/>
    </source>
</evidence>
<evidence type="ECO:0000256" key="3">
    <source>
        <dbReference type="ARBA" id="ARBA00023027"/>
    </source>
</evidence>
<protein>
    <recommendedName>
        <fullName evidence="5">Aldehyde dehydrogenase</fullName>
    </recommendedName>
</protein>
<evidence type="ECO:0000256" key="8">
    <source>
        <dbReference type="RuleBase" id="RU003345"/>
    </source>
</evidence>
<evidence type="ECO:0000256" key="7">
    <source>
        <dbReference type="PROSITE-ProRule" id="PRU10007"/>
    </source>
</evidence>
<dbReference type="Gene3D" id="3.40.605.10">
    <property type="entry name" value="Aldehyde Dehydrogenase, Chain A, domain 1"/>
    <property type="match status" value="1"/>
</dbReference>
<dbReference type="Gene3D" id="3.40.309.10">
    <property type="entry name" value="Aldehyde Dehydrogenase, Chain A, domain 2"/>
    <property type="match status" value="1"/>
</dbReference>
<feature type="domain" description="Aldehyde dehydrogenase" evidence="9">
    <location>
        <begin position="17"/>
        <end position="479"/>
    </location>
</feature>
<dbReference type="Proteomes" id="UP001162060">
    <property type="component" value="Unassembled WGS sequence"/>
</dbReference>
<evidence type="ECO:0000313" key="11">
    <source>
        <dbReference type="Proteomes" id="UP001162060"/>
    </source>
</evidence>
<dbReference type="AlphaFoldDB" id="A0AAV1VL00"/>
<dbReference type="InterPro" id="IPR015590">
    <property type="entry name" value="Aldehyde_DH_dom"/>
</dbReference>
<dbReference type="Pfam" id="PF00171">
    <property type="entry name" value="Aldedh"/>
    <property type="match status" value="1"/>
</dbReference>
<dbReference type="FunFam" id="3.40.605.10:FF:000007">
    <property type="entry name" value="NAD/NADP-dependent betaine aldehyde dehydrogenase"/>
    <property type="match status" value="1"/>
</dbReference>
<dbReference type="PROSITE" id="PS00687">
    <property type="entry name" value="ALDEHYDE_DEHYDR_GLU"/>
    <property type="match status" value="1"/>
</dbReference>
<reference evidence="10" key="1">
    <citation type="submission" date="2024-01" db="EMBL/GenBank/DDBJ databases">
        <authorList>
            <person name="Webb A."/>
        </authorList>
    </citation>
    <scope>NUCLEOTIDE SEQUENCE</scope>
    <source>
        <strain evidence="10">Pm1</strain>
    </source>
</reference>
<dbReference type="InterPro" id="IPR029510">
    <property type="entry name" value="Ald_DH_CS_GLU"/>
</dbReference>